<dbReference type="Pfam" id="PF00990">
    <property type="entry name" value="GGDEF"/>
    <property type="match status" value="1"/>
</dbReference>
<dbReference type="PANTHER" id="PTHR33121:SF70">
    <property type="entry name" value="SIGNALING PROTEIN YKOW"/>
    <property type="match status" value="1"/>
</dbReference>
<dbReference type="InterPro" id="IPR050706">
    <property type="entry name" value="Cyclic-di-GMP_PDE-like"/>
</dbReference>
<evidence type="ECO:0000259" key="2">
    <source>
        <dbReference type="PROSITE" id="PS50887"/>
    </source>
</evidence>
<dbReference type="Gene3D" id="3.30.70.270">
    <property type="match status" value="1"/>
</dbReference>
<dbReference type="PANTHER" id="PTHR33121">
    <property type="entry name" value="CYCLIC DI-GMP PHOSPHODIESTERASE PDEF"/>
    <property type="match status" value="1"/>
</dbReference>
<dbReference type="NCBIfam" id="TIGR00254">
    <property type="entry name" value="GGDEF"/>
    <property type="match status" value="1"/>
</dbReference>
<dbReference type="InterPro" id="IPR029787">
    <property type="entry name" value="Nucleotide_cyclase"/>
</dbReference>
<evidence type="ECO:0000313" key="4">
    <source>
        <dbReference type="Proteomes" id="UP000515856"/>
    </source>
</evidence>
<feature type="domain" description="EAL" evidence="1">
    <location>
        <begin position="302"/>
        <end position="557"/>
    </location>
</feature>
<dbReference type="AlphaFoldDB" id="A0A7G9GP54"/>
<dbReference type="Gene3D" id="3.30.450.20">
    <property type="entry name" value="PAS domain"/>
    <property type="match status" value="1"/>
</dbReference>
<dbReference type="CDD" id="cd01949">
    <property type="entry name" value="GGDEF"/>
    <property type="match status" value="1"/>
</dbReference>
<dbReference type="CDD" id="cd01948">
    <property type="entry name" value="EAL"/>
    <property type="match status" value="1"/>
</dbReference>
<dbReference type="Pfam" id="PF00563">
    <property type="entry name" value="EAL"/>
    <property type="match status" value="1"/>
</dbReference>
<dbReference type="RefSeq" id="WP_117454230.1">
    <property type="nucleotide sequence ID" value="NZ_CP060636.1"/>
</dbReference>
<sequence length="560" mass="63850">MDSKTLFKDFSIDPYLFYEAITGSTDDYVYITNIQTGQSLVSENMFQDFDLPGRIVDNLIDVWGDLIIDRDKPAYYNSIDEMLNGITNEHNVEYQIKNRKNEYIWVVCRGLLQRNAQGDTTIFAGIVTNLGNKRKIDPITGLFLQSECALQVGHYLEKEHDHGGILLLGLDDFSRINALNDHIFGNNVLRQFAQDVLRMLPQHALMFRFDGDEFAIFYPDADAQEIYESYQKLHAYCNSHHFIDGVSYYCSVSGGAAILQKDADNYLDLIKYASCALDASKKKGKNTCTFFSSDLIQAQNRSMEISDQLSHAIVKDMENFEVYYQPLTNVKTRNIKGAEALLRWKSDTYGVISPAEFIPLLESSGWIIKVGKWVLEQAIRTCKKWTAYLPDFVMNVNVSYLQMLDSDFIPFIQKILKENDLKPKHIVIELTESYFVTDMEALKGIFQSLRLLGIKIAMDDFGTGYSSLGMLAQMPADIVKIDRLFINAIHDNTFNLDFIGAVIRLCHSVGIKVTIEGVEDQIQWDTVCNIHADCIQGFYISRPIAKQDFERIFIKTAVQS</sequence>
<dbReference type="InterPro" id="IPR043128">
    <property type="entry name" value="Rev_trsase/Diguanyl_cyclase"/>
</dbReference>
<dbReference type="SMART" id="SM00267">
    <property type="entry name" value="GGDEF"/>
    <property type="match status" value="1"/>
</dbReference>
<keyword evidence="4" id="KW-1185">Reference proteome</keyword>
<dbReference type="SMART" id="SM00052">
    <property type="entry name" value="EAL"/>
    <property type="match status" value="1"/>
</dbReference>
<dbReference type="InterPro" id="IPR001633">
    <property type="entry name" value="EAL_dom"/>
</dbReference>
<dbReference type="KEGG" id="ehn:H9Q80_01090"/>
<evidence type="ECO:0000313" key="3">
    <source>
        <dbReference type="EMBL" id="QNM12586.1"/>
    </source>
</evidence>
<dbReference type="SUPFAM" id="SSF55073">
    <property type="entry name" value="Nucleotide cyclase"/>
    <property type="match status" value="1"/>
</dbReference>
<dbReference type="SUPFAM" id="SSF55785">
    <property type="entry name" value="PYP-like sensor domain (PAS domain)"/>
    <property type="match status" value="1"/>
</dbReference>
<dbReference type="EMBL" id="CP060636">
    <property type="protein sequence ID" value="QNM12586.1"/>
    <property type="molecule type" value="Genomic_DNA"/>
</dbReference>
<reference evidence="3 4" key="1">
    <citation type="submission" date="2020-08" db="EMBL/GenBank/DDBJ databases">
        <authorList>
            <person name="Liu C."/>
            <person name="Sun Q."/>
        </authorList>
    </citation>
    <scope>NUCLEOTIDE SEQUENCE [LARGE SCALE GENOMIC DNA]</scope>
    <source>
        <strain evidence="3 4">NSJ-61</strain>
    </source>
</reference>
<dbReference type="InterPro" id="IPR000160">
    <property type="entry name" value="GGDEF_dom"/>
</dbReference>
<feature type="domain" description="GGDEF" evidence="2">
    <location>
        <begin position="161"/>
        <end position="293"/>
    </location>
</feature>
<dbReference type="PROSITE" id="PS50883">
    <property type="entry name" value="EAL"/>
    <property type="match status" value="1"/>
</dbReference>
<dbReference type="InterPro" id="IPR035919">
    <property type="entry name" value="EAL_sf"/>
</dbReference>
<dbReference type="InterPro" id="IPR035965">
    <property type="entry name" value="PAS-like_dom_sf"/>
</dbReference>
<proteinExistence type="predicted"/>
<dbReference type="PROSITE" id="PS50887">
    <property type="entry name" value="GGDEF"/>
    <property type="match status" value="1"/>
</dbReference>
<name>A0A7G9GP54_9FIRM</name>
<dbReference type="Proteomes" id="UP000515856">
    <property type="component" value="Chromosome"/>
</dbReference>
<organism evidence="3 4">
    <name type="scientific">[Eubacterium] hominis</name>
    <dbReference type="NCBI Taxonomy" id="2764325"/>
    <lineage>
        <taxon>Bacteria</taxon>
        <taxon>Bacillati</taxon>
        <taxon>Bacillota</taxon>
        <taxon>Erysipelotrichia</taxon>
        <taxon>Erysipelotrichales</taxon>
        <taxon>Erysipelotrichaceae</taxon>
        <taxon>Amedibacillus</taxon>
    </lineage>
</organism>
<dbReference type="SUPFAM" id="SSF141868">
    <property type="entry name" value="EAL domain-like"/>
    <property type="match status" value="1"/>
</dbReference>
<gene>
    <name evidence="3" type="ORF">H9Q80_01090</name>
</gene>
<accession>A0A7G9GP54</accession>
<evidence type="ECO:0000259" key="1">
    <source>
        <dbReference type="PROSITE" id="PS50883"/>
    </source>
</evidence>
<dbReference type="Gene3D" id="3.20.20.450">
    <property type="entry name" value="EAL domain"/>
    <property type="match status" value="1"/>
</dbReference>
<dbReference type="GO" id="GO:0071111">
    <property type="term" value="F:cyclic-guanylate-specific phosphodiesterase activity"/>
    <property type="evidence" value="ECO:0007669"/>
    <property type="project" value="InterPro"/>
</dbReference>
<protein>
    <submittedName>
        <fullName evidence="3">GGDEF domain-containing protein</fullName>
    </submittedName>
</protein>